<feature type="modified residue" description="4-aspartylphosphate" evidence="1">
    <location>
        <position position="65"/>
    </location>
</feature>
<evidence type="ECO:0000313" key="4">
    <source>
        <dbReference type="Proteomes" id="UP000216311"/>
    </source>
</evidence>
<dbReference type="AlphaFoldDB" id="A0A255HAF6"/>
<dbReference type="EMBL" id="NMVQ01000002">
    <property type="protein sequence ID" value="OYO24629.1"/>
    <property type="molecule type" value="Genomic_DNA"/>
</dbReference>
<proteinExistence type="predicted"/>
<dbReference type="Proteomes" id="UP000216311">
    <property type="component" value="Unassembled WGS sequence"/>
</dbReference>
<name>A0A255HAF6_9ACTN</name>
<evidence type="ECO:0000313" key="3">
    <source>
        <dbReference type="EMBL" id="OYO24629.1"/>
    </source>
</evidence>
<accession>A0A255HAF6</accession>
<dbReference type="Pfam" id="PF00072">
    <property type="entry name" value="Response_reg"/>
    <property type="match status" value="1"/>
</dbReference>
<sequence length="94" mass="9935">MSAAVPGAVLRALLVHDQPLLQAGLRTRLEAPGETRPIRLVGVATSARAALAKAAALRPDLLLMDLRMLELDGLDALRTLRAHPLLAETPSSPT</sequence>
<dbReference type="InterPro" id="IPR011006">
    <property type="entry name" value="CheY-like_superfamily"/>
</dbReference>
<comment type="caution">
    <text evidence="3">The sequence shown here is derived from an EMBL/GenBank/DDBJ whole genome shotgun (WGS) entry which is preliminary data.</text>
</comment>
<dbReference type="RefSeq" id="WP_094362620.1">
    <property type="nucleotide sequence ID" value="NZ_NMVQ01000002.1"/>
</dbReference>
<gene>
    <name evidence="3" type="ORF">CGZ93_02705</name>
</gene>
<feature type="domain" description="Response regulatory" evidence="2">
    <location>
        <begin position="11"/>
        <end position="94"/>
    </location>
</feature>
<protein>
    <recommendedName>
        <fullName evidence="2">Response regulatory domain-containing protein</fullName>
    </recommendedName>
</protein>
<organism evidence="3 4">
    <name type="scientific">Enemella dayhoffiae</name>
    <dbReference type="NCBI Taxonomy" id="2016507"/>
    <lineage>
        <taxon>Bacteria</taxon>
        <taxon>Bacillati</taxon>
        <taxon>Actinomycetota</taxon>
        <taxon>Actinomycetes</taxon>
        <taxon>Propionibacteriales</taxon>
        <taxon>Propionibacteriaceae</taxon>
        <taxon>Enemella</taxon>
    </lineage>
</organism>
<dbReference type="SUPFAM" id="SSF52172">
    <property type="entry name" value="CheY-like"/>
    <property type="match status" value="1"/>
</dbReference>
<dbReference type="Gene3D" id="3.40.50.2300">
    <property type="match status" value="1"/>
</dbReference>
<dbReference type="InterPro" id="IPR001789">
    <property type="entry name" value="Sig_transdc_resp-reg_receiver"/>
</dbReference>
<dbReference type="GO" id="GO:0000160">
    <property type="term" value="P:phosphorelay signal transduction system"/>
    <property type="evidence" value="ECO:0007669"/>
    <property type="project" value="InterPro"/>
</dbReference>
<reference evidence="3 4" key="1">
    <citation type="submission" date="2017-07" db="EMBL/GenBank/DDBJ databases">
        <title>Draft whole genome sequences of clinical Proprionibacteriaceae strains.</title>
        <authorList>
            <person name="Bernier A.-M."/>
            <person name="Bernard K."/>
            <person name="Domingo M.-C."/>
        </authorList>
    </citation>
    <scope>NUCLEOTIDE SEQUENCE [LARGE SCALE GENOMIC DNA]</scope>
    <source>
        <strain evidence="3 4">NML 130396</strain>
    </source>
</reference>
<keyword evidence="4" id="KW-1185">Reference proteome</keyword>
<dbReference type="PROSITE" id="PS50110">
    <property type="entry name" value="RESPONSE_REGULATORY"/>
    <property type="match status" value="1"/>
</dbReference>
<evidence type="ECO:0000259" key="2">
    <source>
        <dbReference type="PROSITE" id="PS50110"/>
    </source>
</evidence>
<evidence type="ECO:0000256" key="1">
    <source>
        <dbReference type="PROSITE-ProRule" id="PRU00169"/>
    </source>
</evidence>
<keyword evidence="1" id="KW-0597">Phosphoprotein</keyword>